<dbReference type="KEGG" id="tmar:MARIT_3065"/>
<dbReference type="RefSeq" id="WP_100211913.1">
    <property type="nucleotide sequence ID" value="NZ_CP138495.1"/>
</dbReference>
<gene>
    <name evidence="2" type="ORF">MARIT_3065</name>
</gene>
<keyword evidence="3" id="KW-1185">Reference proteome</keyword>
<keyword evidence="1" id="KW-1133">Transmembrane helix</keyword>
<dbReference type="OrthoDB" id="1113942at2"/>
<accession>A0A2H1EDS6</accession>
<feature type="transmembrane region" description="Helical" evidence="1">
    <location>
        <begin position="41"/>
        <end position="64"/>
    </location>
</feature>
<dbReference type="Proteomes" id="UP000231564">
    <property type="component" value="Chromosome MARIT"/>
</dbReference>
<dbReference type="AlphaFoldDB" id="A0A2H1EDS6"/>
<sequence length="473" mass="53242">MEENNIDKLFQEKLQNLAVSPRPEVWSNIERKLEKKKRVPIPIWWFLGGVAAILVVGMVLYPLYFSDIEIISLGEGEVDIVTTEQIKSKVENKFILKDEEEIIVRKEGGKDLQKEEIEAFSEGVKEDNLKEAIVYNEIESVEKRVNISKKSKAKHKPIFETNATSTEQELVQAVIVKEDIGDKIKKFVDESFSGVEKIKEVISDVDTEKDSVLDVQEKQDFIEAIAKKDSISIEKANVKKWSLAPVIAAVKSNSFSGFSLMGREFRDKETKGNSTFSYGVKVAYQLGKRWSIQSGVHLQDMSYTTNEVTLISENDNGPDGLASSPEAFLNILIENATVVSSHIGLPENAIIDHEAQLDQIVKYIEIPVEIKYTLFRGEKISTSFITGFSSLILDKSSAEVKTILFTKEIKRPTNLNVINFSGNLGLDFNYSFNENWILNVNPMFKAQINAFSGSSRGFKPYTLGVSTGFIYNF</sequence>
<name>A0A2H1EDS6_9FLAO</name>
<dbReference type="GeneID" id="47724508"/>
<keyword evidence="1" id="KW-0812">Transmembrane</keyword>
<protein>
    <recommendedName>
        <fullName evidence="4">Outer membrane protein beta-barrel domain-containing protein</fullName>
    </recommendedName>
</protein>
<evidence type="ECO:0000313" key="3">
    <source>
        <dbReference type="Proteomes" id="UP000231564"/>
    </source>
</evidence>
<proteinExistence type="predicted"/>
<dbReference type="EMBL" id="LT634361">
    <property type="protein sequence ID" value="SFZ85123.1"/>
    <property type="molecule type" value="Genomic_DNA"/>
</dbReference>
<reference evidence="2 3" key="1">
    <citation type="submission" date="2016-11" db="EMBL/GenBank/DDBJ databases">
        <authorList>
            <person name="Jaros S."/>
            <person name="Januszkiewicz K."/>
            <person name="Wedrychowicz H."/>
        </authorList>
    </citation>
    <scope>NUCLEOTIDE SEQUENCE [LARGE SCALE GENOMIC DNA]</scope>
    <source>
        <strain evidence="2">NCIMB 2154T</strain>
    </source>
</reference>
<keyword evidence="1" id="KW-0472">Membrane</keyword>
<evidence type="ECO:0008006" key="4">
    <source>
        <dbReference type="Google" id="ProtNLM"/>
    </source>
</evidence>
<dbReference type="STRING" id="1349785.GCA_000509405_01608"/>
<organism evidence="2 3">
    <name type="scientific">Tenacibaculum maritimum NCIMB 2154</name>
    <dbReference type="NCBI Taxonomy" id="1349785"/>
    <lineage>
        <taxon>Bacteria</taxon>
        <taxon>Pseudomonadati</taxon>
        <taxon>Bacteroidota</taxon>
        <taxon>Flavobacteriia</taxon>
        <taxon>Flavobacteriales</taxon>
        <taxon>Flavobacteriaceae</taxon>
        <taxon>Tenacibaculum</taxon>
    </lineage>
</organism>
<evidence type="ECO:0000256" key="1">
    <source>
        <dbReference type="SAM" id="Phobius"/>
    </source>
</evidence>
<evidence type="ECO:0000313" key="2">
    <source>
        <dbReference type="EMBL" id="SFZ85123.1"/>
    </source>
</evidence>